<protein>
    <submittedName>
        <fullName evidence="1">Uncharacterized protein</fullName>
    </submittedName>
</protein>
<proteinExistence type="predicted"/>
<dbReference type="EMBL" id="DWYW01000152">
    <property type="protein sequence ID" value="HJA90460.1"/>
    <property type="molecule type" value="Genomic_DNA"/>
</dbReference>
<comment type="caution">
    <text evidence="1">The sequence shown here is derived from an EMBL/GenBank/DDBJ whole genome shotgun (WGS) entry which is preliminary data.</text>
</comment>
<dbReference type="Proteomes" id="UP000886856">
    <property type="component" value="Unassembled WGS sequence"/>
</dbReference>
<dbReference type="AlphaFoldDB" id="A0A9D2I1C5"/>
<reference evidence="1" key="1">
    <citation type="journal article" date="2021" name="PeerJ">
        <title>Extensive microbial diversity within the chicken gut microbiome revealed by metagenomics and culture.</title>
        <authorList>
            <person name="Gilroy R."/>
            <person name="Ravi A."/>
            <person name="Getino M."/>
            <person name="Pursley I."/>
            <person name="Horton D.L."/>
            <person name="Alikhan N.F."/>
            <person name="Baker D."/>
            <person name="Gharbi K."/>
            <person name="Hall N."/>
            <person name="Watson M."/>
            <person name="Adriaenssens E.M."/>
            <person name="Foster-Nyarko E."/>
            <person name="Jarju S."/>
            <person name="Secka A."/>
            <person name="Antonio M."/>
            <person name="Oren A."/>
            <person name="Chaudhuri R.R."/>
            <person name="La Ragione R."/>
            <person name="Hildebrand F."/>
            <person name="Pallen M.J."/>
        </authorList>
    </citation>
    <scope>NUCLEOTIDE SEQUENCE</scope>
    <source>
        <strain evidence="1">CHK171-505</strain>
    </source>
</reference>
<evidence type="ECO:0000313" key="1">
    <source>
        <dbReference type="EMBL" id="HJA90460.1"/>
    </source>
</evidence>
<accession>A0A9D2I1C5</accession>
<evidence type="ECO:0000313" key="2">
    <source>
        <dbReference type="Proteomes" id="UP000886856"/>
    </source>
</evidence>
<reference evidence="1" key="2">
    <citation type="submission" date="2021-04" db="EMBL/GenBank/DDBJ databases">
        <authorList>
            <person name="Gilroy R."/>
        </authorList>
    </citation>
    <scope>NUCLEOTIDE SEQUENCE</scope>
    <source>
        <strain evidence="1">CHK171-505</strain>
    </source>
</reference>
<sequence>MANDSDIIVLKRELEDYKQRTDLAIRYTFDLLMTGDLSNQQRLMINQIKDSLSDK</sequence>
<gene>
    <name evidence="1" type="ORF">H9948_06685</name>
</gene>
<organism evidence="1 2">
    <name type="scientific">Candidatus Jeotgalibaca merdavium</name>
    <dbReference type="NCBI Taxonomy" id="2838627"/>
    <lineage>
        <taxon>Bacteria</taxon>
        <taxon>Bacillati</taxon>
        <taxon>Bacillota</taxon>
        <taxon>Bacilli</taxon>
        <taxon>Lactobacillales</taxon>
        <taxon>Carnobacteriaceae</taxon>
        <taxon>Jeotgalibaca</taxon>
    </lineage>
</organism>
<name>A0A9D2I1C5_9LACT</name>